<evidence type="ECO:0000313" key="2">
    <source>
        <dbReference type="Proteomes" id="UP001164929"/>
    </source>
</evidence>
<keyword evidence="2" id="KW-1185">Reference proteome</keyword>
<protein>
    <submittedName>
        <fullName evidence="1">Uncharacterized protein</fullName>
    </submittedName>
</protein>
<proteinExistence type="predicted"/>
<evidence type="ECO:0000313" key="1">
    <source>
        <dbReference type="EMBL" id="KAJ6984871.1"/>
    </source>
</evidence>
<accession>A0AAD6MGF3</accession>
<comment type="caution">
    <text evidence="1">The sequence shown here is derived from an EMBL/GenBank/DDBJ whole genome shotgun (WGS) entry which is preliminary data.</text>
</comment>
<dbReference type="Proteomes" id="UP001164929">
    <property type="component" value="Chromosome 9"/>
</dbReference>
<organism evidence="1 2">
    <name type="scientific">Populus alba x Populus x berolinensis</name>
    <dbReference type="NCBI Taxonomy" id="444605"/>
    <lineage>
        <taxon>Eukaryota</taxon>
        <taxon>Viridiplantae</taxon>
        <taxon>Streptophyta</taxon>
        <taxon>Embryophyta</taxon>
        <taxon>Tracheophyta</taxon>
        <taxon>Spermatophyta</taxon>
        <taxon>Magnoliopsida</taxon>
        <taxon>eudicotyledons</taxon>
        <taxon>Gunneridae</taxon>
        <taxon>Pentapetalae</taxon>
        <taxon>rosids</taxon>
        <taxon>fabids</taxon>
        <taxon>Malpighiales</taxon>
        <taxon>Salicaceae</taxon>
        <taxon>Saliceae</taxon>
        <taxon>Populus</taxon>
    </lineage>
</organism>
<sequence>MLERQKLVEADMKERAQDKVNDSSFLGQANSMTPAFFKAVQRRLLHMFEASMEKPVCAFQAPGIFMVSMDLSCLNPQQSQGRMGEDFSSLCHEAER</sequence>
<gene>
    <name evidence="1" type="ORF">NC653_022992</name>
</gene>
<reference evidence="1" key="1">
    <citation type="journal article" date="2023" name="Mol. Ecol. Resour.">
        <title>Chromosome-level genome assembly of a triploid poplar Populus alba 'Berolinensis'.</title>
        <authorList>
            <person name="Chen S."/>
            <person name="Yu Y."/>
            <person name="Wang X."/>
            <person name="Wang S."/>
            <person name="Zhang T."/>
            <person name="Zhou Y."/>
            <person name="He R."/>
            <person name="Meng N."/>
            <person name="Wang Y."/>
            <person name="Liu W."/>
            <person name="Liu Z."/>
            <person name="Liu J."/>
            <person name="Guo Q."/>
            <person name="Huang H."/>
            <person name="Sederoff R.R."/>
            <person name="Wang G."/>
            <person name="Qu G."/>
            <person name="Chen S."/>
        </authorList>
    </citation>
    <scope>NUCLEOTIDE SEQUENCE</scope>
    <source>
        <strain evidence="1">SC-2020</strain>
    </source>
</reference>
<dbReference type="EMBL" id="JAQIZT010000009">
    <property type="protein sequence ID" value="KAJ6984871.1"/>
    <property type="molecule type" value="Genomic_DNA"/>
</dbReference>
<dbReference type="AlphaFoldDB" id="A0AAD6MGF3"/>
<name>A0AAD6MGF3_9ROSI</name>